<proteinExistence type="predicted"/>
<reference evidence="2 3" key="1">
    <citation type="submission" date="2018-06" db="EMBL/GenBank/DDBJ databases">
        <title>Freshwater and sediment microbial communities from various areas in North America, analyzing microbe dynamics in response to fracking.</title>
        <authorList>
            <person name="Lamendella R."/>
        </authorList>
    </citation>
    <scope>NUCLEOTIDE SEQUENCE [LARGE SCALE GENOMIC DNA]</scope>
    <source>
        <strain evidence="2 3">97B</strain>
    </source>
</reference>
<dbReference type="InterPro" id="IPR014922">
    <property type="entry name" value="YdhG-like"/>
</dbReference>
<dbReference type="OrthoDB" id="384795at2"/>
<gene>
    <name evidence="2" type="ORF">DET59_10728</name>
</gene>
<sequence>MDVFTPYLSAIDNQDHRIRMEEILNWIMEKFPQMEPVMKWNTPMFTDHGTFIIGISTAKQHVSVAPEEVTMTHFADRIEQSGYSATKGLFRIKWKDPVDYKLLEDMITYNIQDKAEYTDFWRK</sequence>
<comment type="caution">
    <text evidence="2">The sequence shown here is derived from an EMBL/GenBank/DDBJ whole genome shotgun (WGS) entry which is preliminary data.</text>
</comment>
<organism evidence="2 3">
    <name type="scientific">Rossellomorea aquimaris</name>
    <dbReference type="NCBI Taxonomy" id="189382"/>
    <lineage>
        <taxon>Bacteria</taxon>
        <taxon>Bacillati</taxon>
        <taxon>Bacillota</taxon>
        <taxon>Bacilli</taxon>
        <taxon>Bacillales</taxon>
        <taxon>Bacillaceae</taxon>
        <taxon>Rossellomorea</taxon>
    </lineage>
</organism>
<protein>
    <recommendedName>
        <fullName evidence="1">YdhG-like domain-containing protein</fullName>
    </recommendedName>
</protein>
<feature type="domain" description="YdhG-like" evidence="1">
    <location>
        <begin position="17"/>
        <end position="111"/>
    </location>
</feature>
<dbReference type="Pfam" id="PF08818">
    <property type="entry name" value="DUF1801"/>
    <property type="match status" value="1"/>
</dbReference>
<dbReference type="AlphaFoldDB" id="A0A366EN88"/>
<dbReference type="EMBL" id="QNRJ01000007">
    <property type="protein sequence ID" value="RBP03882.1"/>
    <property type="molecule type" value="Genomic_DNA"/>
</dbReference>
<dbReference type="Gene3D" id="3.90.1150.200">
    <property type="match status" value="1"/>
</dbReference>
<dbReference type="RefSeq" id="WP_113969739.1">
    <property type="nucleotide sequence ID" value="NZ_QNRJ01000007.1"/>
</dbReference>
<dbReference type="SUPFAM" id="SSF159888">
    <property type="entry name" value="YdhG-like"/>
    <property type="match status" value="1"/>
</dbReference>
<accession>A0A366EN88</accession>
<dbReference type="Proteomes" id="UP000252118">
    <property type="component" value="Unassembled WGS sequence"/>
</dbReference>
<evidence type="ECO:0000259" key="1">
    <source>
        <dbReference type="Pfam" id="PF08818"/>
    </source>
</evidence>
<name>A0A366EN88_9BACI</name>
<evidence type="ECO:0000313" key="2">
    <source>
        <dbReference type="EMBL" id="RBP03882.1"/>
    </source>
</evidence>
<evidence type="ECO:0000313" key="3">
    <source>
        <dbReference type="Proteomes" id="UP000252118"/>
    </source>
</evidence>